<dbReference type="Pfam" id="PF14969">
    <property type="entry name" value="DUF4508"/>
    <property type="match status" value="1"/>
</dbReference>
<dbReference type="AlphaFoldDB" id="A0A8K0JZX3"/>
<evidence type="ECO:0000313" key="1">
    <source>
        <dbReference type="EMBL" id="KAG8225134.1"/>
    </source>
</evidence>
<reference evidence="1" key="2">
    <citation type="submission" date="2017-10" db="EMBL/GenBank/DDBJ databases">
        <title>Ladona fulva Genome sequencing and assembly.</title>
        <authorList>
            <person name="Murali S."/>
            <person name="Richards S."/>
            <person name="Bandaranaike D."/>
            <person name="Bellair M."/>
            <person name="Blankenburg K."/>
            <person name="Chao H."/>
            <person name="Dinh H."/>
            <person name="Doddapaneni H."/>
            <person name="Dugan-Rocha S."/>
            <person name="Elkadiri S."/>
            <person name="Gnanaolivu R."/>
            <person name="Hernandez B."/>
            <person name="Skinner E."/>
            <person name="Javaid M."/>
            <person name="Lee S."/>
            <person name="Li M."/>
            <person name="Ming W."/>
            <person name="Munidasa M."/>
            <person name="Muniz J."/>
            <person name="Nguyen L."/>
            <person name="Hughes D."/>
            <person name="Osuji N."/>
            <person name="Pu L.-L."/>
            <person name="Puazo M."/>
            <person name="Qu C."/>
            <person name="Quiroz J."/>
            <person name="Raj R."/>
            <person name="Weissenberger G."/>
            <person name="Xin Y."/>
            <person name="Zou X."/>
            <person name="Han Y."/>
            <person name="Worley K."/>
            <person name="Muzny D."/>
            <person name="Gibbs R."/>
        </authorList>
    </citation>
    <scope>NUCLEOTIDE SEQUENCE</scope>
    <source>
        <strain evidence="1">Sampled in the wild</strain>
    </source>
</reference>
<name>A0A8K0JZX3_LADFU</name>
<reference evidence="1" key="1">
    <citation type="submission" date="2013-04" db="EMBL/GenBank/DDBJ databases">
        <authorList>
            <person name="Qu J."/>
            <person name="Murali S.C."/>
            <person name="Bandaranaike D."/>
            <person name="Bellair M."/>
            <person name="Blankenburg K."/>
            <person name="Chao H."/>
            <person name="Dinh H."/>
            <person name="Doddapaneni H."/>
            <person name="Downs B."/>
            <person name="Dugan-Rocha S."/>
            <person name="Elkadiri S."/>
            <person name="Gnanaolivu R.D."/>
            <person name="Hernandez B."/>
            <person name="Javaid M."/>
            <person name="Jayaseelan J.C."/>
            <person name="Lee S."/>
            <person name="Li M."/>
            <person name="Ming W."/>
            <person name="Munidasa M."/>
            <person name="Muniz J."/>
            <person name="Nguyen L."/>
            <person name="Ongeri F."/>
            <person name="Osuji N."/>
            <person name="Pu L.-L."/>
            <person name="Puazo M."/>
            <person name="Qu C."/>
            <person name="Quiroz J."/>
            <person name="Raj R."/>
            <person name="Weissenberger G."/>
            <person name="Xin Y."/>
            <person name="Zou X."/>
            <person name="Han Y."/>
            <person name="Richards S."/>
            <person name="Worley K."/>
            <person name="Muzny D."/>
            <person name="Gibbs R."/>
        </authorList>
    </citation>
    <scope>NUCLEOTIDE SEQUENCE</scope>
    <source>
        <strain evidence="1">Sampled in the wild</strain>
    </source>
</reference>
<dbReference type="OrthoDB" id="6514241at2759"/>
<dbReference type="InterPro" id="IPR028019">
    <property type="entry name" value="DUF4508"/>
</dbReference>
<organism evidence="1 2">
    <name type="scientific">Ladona fulva</name>
    <name type="common">Scarce chaser dragonfly</name>
    <name type="synonym">Libellula fulva</name>
    <dbReference type="NCBI Taxonomy" id="123851"/>
    <lineage>
        <taxon>Eukaryota</taxon>
        <taxon>Metazoa</taxon>
        <taxon>Ecdysozoa</taxon>
        <taxon>Arthropoda</taxon>
        <taxon>Hexapoda</taxon>
        <taxon>Insecta</taxon>
        <taxon>Pterygota</taxon>
        <taxon>Palaeoptera</taxon>
        <taxon>Odonata</taxon>
        <taxon>Epiprocta</taxon>
        <taxon>Anisoptera</taxon>
        <taxon>Libelluloidea</taxon>
        <taxon>Libellulidae</taxon>
        <taxon>Ladona</taxon>
    </lineage>
</organism>
<sequence>MGSNNRYPVPAQIRFVLLWFQEWSEMQRGDFLPILAQKLSPSGCVNGVVAGMEGLSCQADRPPSLFQCRVKLFGDWVTGWSQADKDHFLARLKELDPQFIEKYEAGFHLLVSGQAKADDIPGEVVESQNIAQSPVPNQEFAADEYLGEVV</sequence>
<evidence type="ECO:0000313" key="2">
    <source>
        <dbReference type="Proteomes" id="UP000792457"/>
    </source>
</evidence>
<dbReference type="EMBL" id="KZ308225">
    <property type="protein sequence ID" value="KAG8225134.1"/>
    <property type="molecule type" value="Genomic_DNA"/>
</dbReference>
<keyword evidence="2" id="KW-1185">Reference proteome</keyword>
<proteinExistence type="predicted"/>
<dbReference type="PANTHER" id="PTHR16260">
    <property type="entry name" value="SIMILAR TO 1700123O20RIK PROTEIN"/>
    <property type="match status" value="1"/>
</dbReference>
<dbReference type="PANTHER" id="PTHR16260:SF3">
    <property type="entry name" value="CHROMOSOME 14 OPEN READING FRAME 119-LIKE-RELATED"/>
    <property type="match status" value="1"/>
</dbReference>
<protein>
    <submittedName>
        <fullName evidence="1">Uncharacterized protein</fullName>
    </submittedName>
</protein>
<accession>A0A8K0JZX3</accession>
<gene>
    <name evidence="1" type="ORF">J437_LFUL006158</name>
</gene>
<dbReference type="Proteomes" id="UP000792457">
    <property type="component" value="Unassembled WGS sequence"/>
</dbReference>
<comment type="caution">
    <text evidence="1">The sequence shown here is derived from an EMBL/GenBank/DDBJ whole genome shotgun (WGS) entry which is preliminary data.</text>
</comment>